<reference evidence="1" key="1">
    <citation type="submission" date="2020-05" db="EMBL/GenBank/DDBJ databases">
        <title>WGS assembly of Panicum virgatum.</title>
        <authorList>
            <person name="Lovell J.T."/>
            <person name="Jenkins J."/>
            <person name="Shu S."/>
            <person name="Juenger T.E."/>
            <person name="Schmutz J."/>
        </authorList>
    </citation>
    <scope>NUCLEOTIDE SEQUENCE</scope>
    <source>
        <strain evidence="1">AP13</strain>
    </source>
</reference>
<dbReference type="EMBL" id="CM029049">
    <property type="protein sequence ID" value="KAG2570732.1"/>
    <property type="molecule type" value="Genomic_DNA"/>
</dbReference>
<dbReference type="AlphaFoldDB" id="A0A8T0QDT4"/>
<evidence type="ECO:0000313" key="2">
    <source>
        <dbReference type="Proteomes" id="UP000823388"/>
    </source>
</evidence>
<organism evidence="1 2">
    <name type="scientific">Panicum virgatum</name>
    <name type="common">Blackwell switchgrass</name>
    <dbReference type="NCBI Taxonomy" id="38727"/>
    <lineage>
        <taxon>Eukaryota</taxon>
        <taxon>Viridiplantae</taxon>
        <taxon>Streptophyta</taxon>
        <taxon>Embryophyta</taxon>
        <taxon>Tracheophyta</taxon>
        <taxon>Spermatophyta</taxon>
        <taxon>Magnoliopsida</taxon>
        <taxon>Liliopsida</taxon>
        <taxon>Poales</taxon>
        <taxon>Poaceae</taxon>
        <taxon>PACMAD clade</taxon>
        <taxon>Panicoideae</taxon>
        <taxon>Panicodae</taxon>
        <taxon>Paniceae</taxon>
        <taxon>Panicinae</taxon>
        <taxon>Panicum</taxon>
        <taxon>Panicum sect. Hiantes</taxon>
    </lineage>
</organism>
<protein>
    <submittedName>
        <fullName evidence="1">Uncharacterized protein</fullName>
    </submittedName>
</protein>
<dbReference type="Proteomes" id="UP000823388">
    <property type="component" value="Chromosome 7K"/>
</dbReference>
<accession>A0A8T0QDT4</accession>
<name>A0A8T0QDT4_PANVG</name>
<sequence>MVGRMSSGIGRSALGINGRPDGTALRSSLSPPWFHAWIRTSIAAAIPCIDLLPGHNIFKNRMDHNLPTISQKVCLDAEIQVLRLAGCLAFVCTGRVLLGDACSKGPVLVKIPLFISTLFM</sequence>
<keyword evidence="2" id="KW-1185">Reference proteome</keyword>
<proteinExistence type="predicted"/>
<gene>
    <name evidence="1" type="ORF">PVAP13_7KG023472</name>
</gene>
<comment type="caution">
    <text evidence="1">The sequence shown here is derived from an EMBL/GenBank/DDBJ whole genome shotgun (WGS) entry which is preliminary data.</text>
</comment>
<evidence type="ECO:0000313" key="1">
    <source>
        <dbReference type="EMBL" id="KAG2570732.1"/>
    </source>
</evidence>